<keyword evidence="1" id="KW-1133">Transmembrane helix</keyword>
<reference evidence="2" key="1">
    <citation type="submission" date="2024-07" db="EMBL/GenBank/DDBJ databases">
        <authorList>
            <person name="Yu S.T."/>
        </authorList>
    </citation>
    <scope>NUCLEOTIDE SEQUENCE</scope>
    <source>
        <strain evidence="2">R35</strain>
    </source>
</reference>
<organism evidence="2">
    <name type="scientific">Streptomyces sp. R35</name>
    <dbReference type="NCBI Taxonomy" id="3238630"/>
    <lineage>
        <taxon>Bacteria</taxon>
        <taxon>Bacillati</taxon>
        <taxon>Actinomycetota</taxon>
        <taxon>Actinomycetes</taxon>
        <taxon>Kitasatosporales</taxon>
        <taxon>Streptomycetaceae</taxon>
        <taxon>Streptomyces</taxon>
    </lineage>
</organism>
<name>A0AB39RVK0_9ACTN</name>
<gene>
    <name evidence="2" type="ORF">AB5J50_00630</name>
</gene>
<feature type="transmembrane region" description="Helical" evidence="1">
    <location>
        <begin position="50"/>
        <end position="71"/>
    </location>
</feature>
<evidence type="ECO:0000256" key="1">
    <source>
        <dbReference type="SAM" id="Phobius"/>
    </source>
</evidence>
<protein>
    <recommendedName>
        <fullName evidence="3">ABC transmembrane type-1 domain-containing protein</fullName>
    </recommendedName>
</protein>
<dbReference type="EMBL" id="CP163440">
    <property type="protein sequence ID" value="XDQ59428.1"/>
    <property type="molecule type" value="Genomic_DNA"/>
</dbReference>
<keyword evidence="1" id="KW-0812">Transmembrane</keyword>
<proteinExistence type="predicted"/>
<sequence>MLASLLPGLRQLRTPLATGYLYALSLYLLLRDSIPTTAKDEGHLKPLYDVMPWLGKLAALAVGAFLAYLMGSVLEVRAATLSRWFRIVITLSRRPLPDPWDEADEGRFRWGSIDTGELTKPAAKKLTKYSWDRLSRRVHPTRRSPGTADKAMHQLVEDLPQLSTRLYTANKDMYGDYDRLTAEADLKVNVGLAGIFLSCVMTAQVHWLWVLLWIPMALLGLRGLSTLRRANDLLVQAIVTDLVKSLAFEEFIDDLGPSTGDPDSSDPGYR</sequence>
<accession>A0AB39RVK0</accession>
<evidence type="ECO:0008006" key="3">
    <source>
        <dbReference type="Google" id="ProtNLM"/>
    </source>
</evidence>
<dbReference type="RefSeq" id="WP_369253868.1">
    <property type="nucleotide sequence ID" value="NZ_CP163440.1"/>
</dbReference>
<feature type="transmembrane region" description="Helical" evidence="1">
    <location>
        <begin position="195"/>
        <end position="219"/>
    </location>
</feature>
<dbReference type="AlphaFoldDB" id="A0AB39RVK0"/>
<keyword evidence="1" id="KW-0472">Membrane</keyword>
<evidence type="ECO:0000313" key="2">
    <source>
        <dbReference type="EMBL" id="XDQ59428.1"/>
    </source>
</evidence>